<name>B8INM4_METNO</name>
<organism evidence="2 3">
    <name type="scientific">Methylobacterium nodulans (strain LMG 21967 / CNCM I-2342 / ORS 2060)</name>
    <dbReference type="NCBI Taxonomy" id="460265"/>
    <lineage>
        <taxon>Bacteria</taxon>
        <taxon>Pseudomonadati</taxon>
        <taxon>Pseudomonadota</taxon>
        <taxon>Alphaproteobacteria</taxon>
        <taxon>Hyphomicrobiales</taxon>
        <taxon>Methylobacteriaceae</taxon>
        <taxon>Methylobacterium</taxon>
    </lineage>
</organism>
<sequence length="244" mass="27105">MPRHLGLCDTLVQALAELCGRLGDAGGVKVAYRGGCRACQSLSARAIRRDNTYQHRAACVSPRRAAHGRPPPARPGITGCGGTWKLGVVTGTLFTYQWRAGGTGHPPHFQRLSGRRDRRGRRQNALYLQDVTMPPERRPDRCCRIRHRTRSRRGASDIDRGKRHRRAGAKPALPERRHGVSRPGPGRGSPVRRRGHGYVSVMKTLAVGRLFMGSGWRDGGRYRIPARYLGQCRWIWAGPPVDDG</sequence>
<evidence type="ECO:0000313" key="3">
    <source>
        <dbReference type="Proteomes" id="UP000008207"/>
    </source>
</evidence>
<reference evidence="2 3" key="1">
    <citation type="submission" date="2009-01" db="EMBL/GenBank/DDBJ databases">
        <title>Complete sequence of chromosome of Methylobacterium nodulans ORS 2060.</title>
        <authorList>
            <consortium name="US DOE Joint Genome Institute"/>
            <person name="Lucas S."/>
            <person name="Copeland A."/>
            <person name="Lapidus A."/>
            <person name="Glavina del Rio T."/>
            <person name="Dalin E."/>
            <person name="Tice H."/>
            <person name="Bruce D."/>
            <person name="Goodwin L."/>
            <person name="Pitluck S."/>
            <person name="Sims D."/>
            <person name="Brettin T."/>
            <person name="Detter J.C."/>
            <person name="Han C."/>
            <person name="Larimer F."/>
            <person name="Land M."/>
            <person name="Hauser L."/>
            <person name="Kyrpides N."/>
            <person name="Ivanova N."/>
            <person name="Marx C.J."/>
            <person name="Richardson P."/>
        </authorList>
    </citation>
    <scope>NUCLEOTIDE SEQUENCE [LARGE SCALE GENOMIC DNA]</scope>
    <source>
        <strain evidence="3">LMG 21967 / CNCM I-2342 / ORS 2060</strain>
    </source>
</reference>
<evidence type="ECO:0000313" key="2">
    <source>
        <dbReference type="EMBL" id="ACL58390.1"/>
    </source>
</evidence>
<dbReference type="HOGENOM" id="CLU_1137000_0_0_5"/>
<dbReference type="AlphaFoldDB" id="B8INM4"/>
<dbReference type="KEGG" id="mno:Mnod_3479"/>
<evidence type="ECO:0000256" key="1">
    <source>
        <dbReference type="SAM" id="MobiDB-lite"/>
    </source>
</evidence>
<dbReference type="Proteomes" id="UP000008207">
    <property type="component" value="Chromosome"/>
</dbReference>
<proteinExistence type="predicted"/>
<gene>
    <name evidence="2" type="ordered locus">Mnod_3479</name>
</gene>
<feature type="region of interest" description="Disordered" evidence="1">
    <location>
        <begin position="134"/>
        <end position="195"/>
    </location>
</feature>
<dbReference type="EMBL" id="CP001349">
    <property type="protein sequence ID" value="ACL58390.1"/>
    <property type="molecule type" value="Genomic_DNA"/>
</dbReference>
<feature type="compositionally biased region" description="Basic residues" evidence="1">
    <location>
        <begin position="144"/>
        <end position="153"/>
    </location>
</feature>
<accession>B8INM4</accession>
<protein>
    <submittedName>
        <fullName evidence="2">Uncharacterized protein</fullName>
    </submittedName>
</protein>
<keyword evidence="3" id="KW-1185">Reference proteome</keyword>